<comment type="caution">
    <text evidence="1">The sequence shown here is derived from an EMBL/GenBank/DDBJ whole genome shotgun (WGS) entry which is preliminary data.</text>
</comment>
<gene>
    <name evidence="1" type="ORF">LQV63_10195</name>
</gene>
<accession>A0ABS8YCD6</accession>
<evidence type="ECO:0000313" key="2">
    <source>
        <dbReference type="Proteomes" id="UP001199916"/>
    </source>
</evidence>
<dbReference type="Proteomes" id="UP001199916">
    <property type="component" value="Unassembled WGS sequence"/>
</dbReference>
<protein>
    <recommendedName>
        <fullName evidence="3">UvrD-like helicase C-terminal domain-containing protein</fullName>
    </recommendedName>
</protein>
<name>A0ABS8YCD6_9BACL</name>
<dbReference type="EMBL" id="JAJNBZ010000006">
    <property type="protein sequence ID" value="MCE5169683.1"/>
    <property type="molecule type" value="Genomic_DNA"/>
</dbReference>
<evidence type="ECO:0000313" key="1">
    <source>
        <dbReference type="EMBL" id="MCE5169683.1"/>
    </source>
</evidence>
<dbReference type="SUPFAM" id="SSF52540">
    <property type="entry name" value="P-loop containing nucleoside triphosphate hydrolases"/>
    <property type="match status" value="1"/>
</dbReference>
<organism evidence="1 2">
    <name type="scientific">Paenibacillus profundus</name>
    <dbReference type="NCBI Taxonomy" id="1173085"/>
    <lineage>
        <taxon>Bacteria</taxon>
        <taxon>Bacillati</taxon>
        <taxon>Bacillota</taxon>
        <taxon>Bacilli</taxon>
        <taxon>Bacillales</taxon>
        <taxon>Paenibacillaceae</taxon>
        <taxon>Paenibacillus</taxon>
    </lineage>
</organism>
<proteinExistence type="predicted"/>
<keyword evidence="2" id="KW-1185">Reference proteome</keyword>
<dbReference type="Gene3D" id="3.40.50.300">
    <property type="entry name" value="P-loop containing nucleotide triphosphate hydrolases"/>
    <property type="match status" value="1"/>
</dbReference>
<reference evidence="1 2" key="1">
    <citation type="submission" date="2021-11" db="EMBL/GenBank/DDBJ databases">
        <title>Draft genome sequence of Paenibacillus profundus YoMME, a new Gram-positive bacteria with exoelectrogenic properties.</title>
        <authorList>
            <person name="Hubenova Y."/>
            <person name="Hubenova E."/>
            <person name="Manasiev Y."/>
            <person name="Peykov S."/>
            <person name="Mitov M."/>
        </authorList>
    </citation>
    <scope>NUCLEOTIDE SEQUENCE [LARGE SCALE GENOMIC DNA]</scope>
    <source>
        <strain evidence="1 2">YoMME</strain>
    </source>
</reference>
<evidence type="ECO:0008006" key="3">
    <source>
        <dbReference type="Google" id="ProtNLM"/>
    </source>
</evidence>
<dbReference type="InterPro" id="IPR027417">
    <property type="entry name" value="P-loop_NTPase"/>
</dbReference>
<sequence>MEYNSVKIVITNEIEELTRNNILYTSITRAKENLKIYWTPETEQKVLNSLEFKNGRKDVALLKSKYSL</sequence>